<sequence length="869" mass="100208">MEIDLELPSCKQEKLGIGSNAYIDDVDGADGVQVEEHDVNSRTLSEHVEEVHGLIASESAISFCNEDDVNTVGMTAVNKGANNEPHSGIEFESKEAAYSFYREYARSVGFGITIKASRRSKKSGKFIDIKIACSRFGSKRASSITVQARPCIKTDCKAGMHIKRMADGKWVVHSFIKEHNHEICHYDFYNSVRGHNKQSDVVACQKKGLQLALDEGDVQVMLDIFMHMQDANPNFFYAIDLDHEKRLRSVFWVDSKGRHDYSSFCDVVFFDTFYVRNKYKVPFVPIIGVNHHFQYILLGCALIGEMSTPTYVWLMRTWLKAVGSQAPTVIITDHDKFLKEAVADAFPDSRHSVCLWHILMRISENLGSILNENENFMEKFNKCIFQSWTDDHFEKRWWKMVDKFELKKDEWFHSLYEDRNKWVPTYLQNSFLAGLSTTERSESITSFFDRYICQETTFKEFIEQYKTFLEDRYEMEIEADFEKHDKQPALRSLSPFEKQMLRVYTDAIFKKFEAEVLGVVSCHLQKESEDEGTMIFRVDDFKEHRNFIVAWNEAEVDICCLCRSFEYRGFLCRHALLVLQRSGVTNIPSKYILKRWTKDAKVRQTSSQISNGLHYRVQRFNHLCKRATRLVEEGSLSEETYHIAFQALEEVLKHCVGANNSVRSVSEPNTMAIHRFLDVDEENHNSSMAKLSKKKKTYKKRKGQSKPEGITIGMQESCEQMEQMNSRPHDLDNCYIPQQEVQGVELSSRAPTLDGYFDAQQSIHALGQLNSSSPLRDDFYGNQQCIQGMGQLHSVATRLGQYGTQQSMQGLLHGQLSYKAPAIHGCFDIQDNLQDMTPYMQEQSIGSSQFLNNAPKHLHNKQLSRQLER</sequence>
<gene>
    <name evidence="9" type="ORF">I3842_03G107900</name>
</gene>
<keyword evidence="6" id="KW-0539">Nucleus</keyword>
<keyword evidence="4 6" id="KW-0862">Zinc</keyword>
<evidence type="ECO:0000256" key="4">
    <source>
        <dbReference type="ARBA" id="ARBA00022833"/>
    </source>
</evidence>
<evidence type="ECO:0000256" key="2">
    <source>
        <dbReference type="ARBA" id="ARBA00022723"/>
    </source>
</evidence>
<dbReference type="GO" id="GO:0006355">
    <property type="term" value="P:regulation of DNA-templated transcription"/>
    <property type="evidence" value="ECO:0007669"/>
    <property type="project" value="UniProtKB-UniRule"/>
</dbReference>
<comment type="subcellular location">
    <subcellularLocation>
        <location evidence="6">Nucleus</location>
    </subcellularLocation>
</comment>
<dbReference type="PANTHER" id="PTHR31669:SF280">
    <property type="entry name" value="PROTEIN FAR1-RELATED SEQUENCE 2"/>
    <property type="match status" value="1"/>
</dbReference>
<evidence type="ECO:0000313" key="9">
    <source>
        <dbReference type="EMBL" id="KAG6721326.1"/>
    </source>
</evidence>
<dbReference type="SMART" id="SM00575">
    <property type="entry name" value="ZnF_PMZ"/>
    <property type="match status" value="1"/>
</dbReference>
<dbReference type="GO" id="GO:0008270">
    <property type="term" value="F:zinc ion binding"/>
    <property type="evidence" value="ECO:0007669"/>
    <property type="project" value="UniProtKB-UniRule"/>
</dbReference>
<dbReference type="InterPro" id="IPR007527">
    <property type="entry name" value="Znf_SWIM"/>
</dbReference>
<evidence type="ECO:0000256" key="7">
    <source>
        <dbReference type="SAM" id="MobiDB-lite"/>
    </source>
</evidence>
<dbReference type="EMBL" id="CM031827">
    <property type="protein sequence ID" value="KAG6721326.1"/>
    <property type="molecule type" value="Genomic_DNA"/>
</dbReference>
<dbReference type="PROSITE" id="PS50966">
    <property type="entry name" value="ZF_SWIM"/>
    <property type="match status" value="1"/>
</dbReference>
<comment type="similarity">
    <text evidence="1 6">Belongs to the FHY3/FAR1 family.</text>
</comment>
<dbReference type="InterPro" id="IPR004330">
    <property type="entry name" value="FAR1_DNA_bnd_dom"/>
</dbReference>
<feature type="compositionally biased region" description="Basic residues" evidence="7">
    <location>
        <begin position="691"/>
        <end position="704"/>
    </location>
</feature>
<proteinExistence type="inferred from homology"/>
<evidence type="ECO:0000256" key="5">
    <source>
        <dbReference type="PROSITE-ProRule" id="PRU00325"/>
    </source>
</evidence>
<dbReference type="InterPro" id="IPR031052">
    <property type="entry name" value="FHY3/FAR1"/>
</dbReference>
<keyword evidence="3 5" id="KW-0863">Zinc-finger</keyword>
<dbReference type="GO" id="GO:0005634">
    <property type="term" value="C:nucleus"/>
    <property type="evidence" value="ECO:0007669"/>
    <property type="project" value="UniProtKB-SubCell"/>
</dbReference>
<accession>A0A922JUW2</accession>
<dbReference type="Pfam" id="PF03101">
    <property type="entry name" value="FAR1"/>
    <property type="match status" value="1"/>
</dbReference>
<dbReference type="Proteomes" id="UP000811246">
    <property type="component" value="Chromosome 3"/>
</dbReference>
<dbReference type="AlphaFoldDB" id="A0A922JUW2"/>
<dbReference type="InterPro" id="IPR006564">
    <property type="entry name" value="Znf_PMZ"/>
</dbReference>
<feature type="region of interest" description="Disordered" evidence="7">
    <location>
        <begin position="850"/>
        <end position="869"/>
    </location>
</feature>
<dbReference type="Pfam" id="PF10551">
    <property type="entry name" value="MULE"/>
    <property type="match status" value="1"/>
</dbReference>
<feature type="region of interest" description="Disordered" evidence="7">
    <location>
        <begin position="687"/>
        <end position="708"/>
    </location>
</feature>
<comment type="function">
    <text evidence="6">Putative transcription activator involved in regulating light control of development.</text>
</comment>
<protein>
    <recommendedName>
        <fullName evidence="6">Protein FAR1-RELATED SEQUENCE</fullName>
    </recommendedName>
</protein>
<evidence type="ECO:0000259" key="8">
    <source>
        <dbReference type="PROSITE" id="PS50966"/>
    </source>
</evidence>
<organism evidence="9 10">
    <name type="scientific">Carya illinoinensis</name>
    <name type="common">Pecan</name>
    <dbReference type="NCBI Taxonomy" id="32201"/>
    <lineage>
        <taxon>Eukaryota</taxon>
        <taxon>Viridiplantae</taxon>
        <taxon>Streptophyta</taxon>
        <taxon>Embryophyta</taxon>
        <taxon>Tracheophyta</taxon>
        <taxon>Spermatophyta</taxon>
        <taxon>Magnoliopsida</taxon>
        <taxon>eudicotyledons</taxon>
        <taxon>Gunneridae</taxon>
        <taxon>Pentapetalae</taxon>
        <taxon>rosids</taxon>
        <taxon>fabids</taxon>
        <taxon>Fagales</taxon>
        <taxon>Juglandaceae</taxon>
        <taxon>Carya</taxon>
    </lineage>
</organism>
<evidence type="ECO:0000256" key="1">
    <source>
        <dbReference type="ARBA" id="ARBA00005889"/>
    </source>
</evidence>
<name>A0A922JUW2_CARIL</name>
<evidence type="ECO:0000256" key="6">
    <source>
        <dbReference type="RuleBase" id="RU367018"/>
    </source>
</evidence>
<dbReference type="Pfam" id="PF04434">
    <property type="entry name" value="SWIM"/>
    <property type="match status" value="1"/>
</dbReference>
<dbReference type="InterPro" id="IPR018289">
    <property type="entry name" value="MULE_transposase_dom"/>
</dbReference>
<reference evidence="9" key="1">
    <citation type="submission" date="2021-01" db="EMBL/GenBank/DDBJ databases">
        <authorList>
            <person name="Lovell J.T."/>
            <person name="Bentley N."/>
            <person name="Bhattarai G."/>
            <person name="Jenkins J.W."/>
            <person name="Sreedasyam A."/>
            <person name="Alarcon Y."/>
            <person name="Bock C."/>
            <person name="Boston L."/>
            <person name="Carlson J."/>
            <person name="Cervantes K."/>
            <person name="Clermont K."/>
            <person name="Krom N."/>
            <person name="Kubenka K."/>
            <person name="Mamidi S."/>
            <person name="Mattison C."/>
            <person name="Monteros M."/>
            <person name="Pisani C."/>
            <person name="Plott C."/>
            <person name="Rajasekar S."/>
            <person name="Rhein H.S."/>
            <person name="Rohla C."/>
            <person name="Song M."/>
            <person name="Hilaire R.S."/>
            <person name="Shu S."/>
            <person name="Wells L."/>
            <person name="Wang X."/>
            <person name="Webber J."/>
            <person name="Heerema R.J."/>
            <person name="Klein P."/>
            <person name="Conner P."/>
            <person name="Grauke L."/>
            <person name="Grimwood J."/>
            <person name="Schmutz J."/>
            <person name="Randall J.J."/>
        </authorList>
    </citation>
    <scope>NUCLEOTIDE SEQUENCE</scope>
    <source>
        <tissue evidence="9">Leaf</tissue>
    </source>
</reference>
<feature type="domain" description="SWIM-type" evidence="8">
    <location>
        <begin position="545"/>
        <end position="583"/>
    </location>
</feature>
<keyword evidence="2 6" id="KW-0479">Metal-binding</keyword>
<dbReference type="PANTHER" id="PTHR31669">
    <property type="entry name" value="PROTEIN FAR1-RELATED SEQUENCE 10-RELATED"/>
    <property type="match status" value="1"/>
</dbReference>
<evidence type="ECO:0000313" key="10">
    <source>
        <dbReference type="Proteomes" id="UP000811246"/>
    </source>
</evidence>
<comment type="caution">
    <text evidence="9">The sequence shown here is derived from an EMBL/GenBank/DDBJ whole genome shotgun (WGS) entry which is preliminary data.</text>
</comment>
<evidence type="ECO:0000256" key="3">
    <source>
        <dbReference type="ARBA" id="ARBA00022771"/>
    </source>
</evidence>